<accession>A0ABR4QXI7</accession>
<dbReference type="PANTHER" id="PTHR43861:SF1">
    <property type="entry name" value="TRANS-ACONITATE 2-METHYLTRANSFERASE"/>
    <property type="match status" value="1"/>
</dbReference>
<dbReference type="EMBL" id="JHEM01000023">
    <property type="protein sequence ID" value="KCB22523.1"/>
    <property type="molecule type" value="Genomic_DNA"/>
</dbReference>
<evidence type="ECO:0000313" key="4">
    <source>
        <dbReference type="EMBL" id="KCB22523.1"/>
    </source>
</evidence>
<dbReference type="CDD" id="cd02440">
    <property type="entry name" value="AdoMet_MTases"/>
    <property type="match status" value="1"/>
</dbReference>
<evidence type="ECO:0000313" key="5">
    <source>
        <dbReference type="Proteomes" id="UP000025748"/>
    </source>
</evidence>
<evidence type="ECO:0000259" key="3">
    <source>
        <dbReference type="Pfam" id="PF13649"/>
    </source>
</evidence>
<evidence type="ECO:0000256" key="1">
    <source>
        <dbReference type="ARBA" id="ARBA00022603"/>
    </source>
</evidence>
<keyword evidence="5" id="KW-1185">Reference proteome</keyword>
<dbReference type="GO" id="GO:0032259">
    <property type="term" value="P:methylation"/>
    <property type="evidence" value="ECO:0007669"/>
    <property type="project" value="UniProtKB-KW"/>
</dbReference>
<feature type="domain" description="Methyltransferase" evidence="3">
    <location>
        <begin position="60"/>
        <end position="153"/>
    </location>
</feature>
<reference evidence="4 5" key="1">
    <citation type="submission" date="2014-03" db="EMBL/GenBank/DDBJ databases">
        <title>Genome sequence of Bordetella hinzii.</title>
        <authorList>
            <person name="Register K."/>
            <person name="Harvill E."/>
            <person name="Goodfield L.L."/>
            <person name="Ivanov Y.V."/>
            <person name="Meyer J.A."/>
            <person name="Muse S.J."/>
            <person name="Jacobs N."/>
            <person name="Bendor L."/>
            <person name="Smallridge W.E."/>
            <person name="Brinkac L.M."/>
            <person name="Sanka R."/>
            <person name="Kim M."/>
            <person name="Losada L."/>
        </authorList>
    </citation>
    <scope>NUCLEOTIDE SEQUENCE [LARGE SCALE GENOMIC DNA]</scope>
    <source>
        <strain evidence="4 5">OH87 BAL007II</strain>
    </source>
</reference>
<evidence type="ECO:0000256" key="2">
    <source>
        <dbReference type="ARBA" id="ARBA00022679"/>
    </source>
</evidence>
<comment type="caution">
    <text evidence="4">The sequence shown here is derived from an EMBL/GenBank/DDBJ whole genome shotgun (WGS) entry which is preliminary data.</text>
</comment>
<dbReference type="SUPFAM" id="SSF53335">
    <property type="entry name" value="S-adenosyl-L-methionine-dependent methyltransferases"/>
    <property type="match status" value="1"/>
</dbReference>
<sequence length="239" mass="26097">MAREHLDRASGRQRWMTSFSDPMAVSGYAEGTARIVPGLRDLHRMACVLLAECAPSDARILVLGAGGGLELKVFAEMQPGWQFDGVDPSAEMLELARTILGPVASHVHLHEGYIDAAPKGPFDGAPCLLTLHFLPPAERLRTLQEMRQRLKPGAPLVVAHHSYPSEDPVRDRWLSRNAAFAAASGVPVRQAKGSIAAIKERLPVLSPAQDVDLLREAGFTDIDLFYCAFTFKGWVAHRA</sequence>
<dbReference type="Gene3D" id="3.40.50.150">
    <property type="entry name" value="Vaccinia Virus protein VP39"/>
    <property type="match status" value="1"/>
</dbReference>
<dbReference type="InterPro" id="IPR041698">
    <property type="entry name" value="Methyltransf_25"/>
</dbReference>
<keyword evidence="1 4" id="KW-0489">Methyltransferase</keyword>
<dbReference type="Proteomes" id="UP000025748">
    <property type="component" value="Unassembled WGS sequence"/>
</dbReference>
<dbReference type="InterPro" id="IPR029063">
    <property type="entry name" value="SAM-dependent_MTases_sf"/>
</dbReference>
<dbReference type="Pfam" id="PF13649">
    <property type="entry name" value="Methyltransf_25"/>
    <property type="match status" value="1"/>
</dbReference>
<dbReference type="GO" id="GO:0008168">
    <property type="term" value="F:methyltransferase activity"/>
    <property type="evidence" value="ECO:0007669"/>
    <property type="project" value="UniProtKB-KW"/>
</dbReference>
<protein>
    <submittedName>
        <fullName evidence="4">Methyltransferase domain protein</fullName>
    </submittedName>
</protein>
<proteinExistence type="predicted"/>
<dbReference type="PANTHER" id="PTHR43861">
    <property type="entry name" value="TRANS-ACONITATE 2-METHYLTRANSFERASE-RELATED"/>
    <property type="match status" value="1"/>
</dbReference>
<gene>
    <name evidence="4" type="ORF">L544_0467</name>
</gene>
<organism evidence="4 5">
    <name type="scientific">Bordetella hinzii OH87 BAL007II</name>
    <dbReference type="NCBI Taxonomy" id="1331262"/>
    <lineage>
        <taxon>Bacteria</taxon>
        <taxon>Pseudomonadati</taxon>
        <taxon>Pseudomonadota</taxon>
        <taxon>Betaproteobacteria</taxon>
        <taxon>Burkholderiales</taxon>
        <taxon>Alcaligenaceae</taxon>
        <taxon>Bordetella</taxon>
    </lineage>
</organism>
<keyword evidence="2" id="KW-0808">Transferase</keyword>
<name>A0ABR4QXI7_9BORD</name>